<reference evidence="3 4" key="1">
    <citation type="submission" date="2021-03" db="EMBL/GenBank/DDBJ databases">
        <authorList>
            <person name="King G.J."/>
            <person name="Bancroft I."/>
            <person name="Baten A."/>
            <person name="Bloomfield J."/>
            <person name="Borpatragohain P."/>
            <person name="He Z."/>
            <person name="Irish N."/>
            <person name="Irwin J."/>
            <person name="Liu K."/>
            <person name="Mauleon R.P."/>
            <person name="Moore J."/>
            <person name="Morris R."/>
            <person name="Ostergaard L."/>
            <person name="Wang B."/>
            <person name="Wells R."/>
        </authorList>
    </citation>
    <scope>NUCLEOTIDE SEQUENCE [LARGE SCALE GENOMIC DNA]</scope>
    <source>
        <strain evidence="3">R-o-18</strain>
        <tissue evidence="3">Leaf</tissue>
    </source>
</reference>
<feature type="compositionally biased region" description="Polar residues" evidence="1">
    <location>
        <begin position="151"/>
        <end position="170"/>
    </location>
</feature>
<evidence type="ECO:0000313" key="3">
    <source>
        <dbReference type="EMBL" id="KAG5384150.1"/>
    </source>
</evidence>
<keyword evidence="2" id="KW-0812">Transmembrane</keyword>
<keyword evidence="2" id="KW-0472">Membrane</keyword>
<keyword evidence="2" id="KW-1133">Transmembrane helix</keyword>
<keyword evidence="4" id="KW-1185">Reference proteome</keyword>
<protein>
    <submittedName>
        <fullName evidence="3">Uncharacterized protein</fullName>
    </submittedName>
</protein>
<feature type="transmembrane region" description="Helical" evidence="2">
    <location>
        <begin position="6"/>
        <end position="29"/>
    </location>
</feature>
<dbReference type="Proteomes" id="UP000823674">
    <property type="component" value="Chromosome A09"/>
</dbReference>
<evidence type="ECO:0000256" key="2">
    <source>
        <dbReference type="SAM" id="Phobius"/>
    </source>
</evidence>
<comment type="caution">
    <text evidence="3">The sequence shown here is derived from an EMBL/GenBank/DDBJ whole genome shotgun (WGS) entry which is preliminary data.</text>
</comment>
<name>A0ABQ7LC52_BRACM</name>
<proteinExistence type="predicted"/>
<organism evidence="3 4">
    <name type="scientific">Brassica rapa subsp. trilocularis</name>
    <dbReference type="NCBI Taxonomy" id="1813537"/>
    <lineage>
        <taxon>Eukaryota</taxon>
        <taxon>Viridiplantae</taxon>
        <taxon>Streptophyta</taxon>
        <taxon>Embryophyta</taxon>
        <taxon>Tracheophyta</taxon>
        <taxon>Spermatophyta</taxon>
        <taxon>Magnoliopsida</taxon>
        <taxon>eudicotyledons</taxon>
        <taxon>Gunneridae</taxon>
        <taxon>Pentapetalae</taxon>
        <taxon>rosids</taxon>
        <taxon>malvids</taxon>
        <taxon>Brassicales</taxon>
        <taxon>Brassicaceae</taxon>
        <taxon>Brassiceae</taxon>
        <taxon>Brassica</taxon>
    </lineage>
</organism>
<accession>A0ABQ7LC52</accession>
<feature type="region of interest" description="Disordered" evidence="1">
    <location>
        <begin position="148"/>
        <end position="172"/>
    </location>
</feature>
<evidence type="ECO:0000256" key="1">
    <source>
        <dbReference type="SAM" id="MobiDB-lite"/>
    </source>
</evidence>
<evidence type="ECO:0000313" key="4">
    <source>
        <dbReference type="Proteomes" id="UP000823674"/>
    </source>
</evidence>
<gene>
    <name evidence="3" type="primary">A09g507230.1_BraROA</name>
    <name evidence="3" type="ORF">IGI04_035620</name>
</gene>
<sequence>MAVLKRHLVTAGSMFSVGGFDVIPFLLLFGEENLRIQIKGVKALETPGASKDLHRLERHLQWLFHALLICLCRSFIPQCHISDILPTLKTPNTGSVEKRVVPLPHLPSMVVLSKLNPSHYLNLIATISIHPSMFGSHKRASDAVPVIEGSPASTEQEPTQTDSVITSTETPIDDEKTPVQRRFANTDNSNCGDLGLTKYNRIPFFCFKALFYPSIML</sequence>
<dbReference type="EMBL" id="JADBGQ010000008">
    <property type="protein sequence ID" value="KAG5384150.1"/>
    <property type="molecule type" value="Genomic_DNA"/>
</dbReference>